<dbReference type="PANTHER" id="PTHR33336">
    <property type="entry name" value="QUINOL MONOOXYGENASE YGIN-RELATED"/>
    <property type="match status" value="1"/>
</dbReference>
<dbReference type="PANTHER" id="PTHR33336:SF1">
    <property type="entry name" value="(4S)-4-HYDROXY-5-PHOSPHONOOXYPENTANE-2,3-DIONE ISOMERASE"/>
    <property type="match status" value="1"/>
</dbReference>
<dbReference type="InterPro" id="IPR007138">
    <property type="entry name" value="ABM_dom"/>
</dbReference>
<dbReference type="RefSeq" id="WP_091939324.1">
    <property type="nucleotide sequence ID" value="NZ_FNCY01000018.1"/>
</dbReference>
<dbReference type="SUPFAM" id="SSF54909">
    <property type="entry name" value="Dimeric alpha+beta barrel"/>
    <property type="match status" value="1"/>
</dbReference>
<keyword evidence="2" id="KW-0503">Monooxygenase</keyword>
<reference evidence="2 3" key="1">
    <citation type="submission" date="2016-10" db="EMBL/GenBank/DDBJ databases">
        <authorList>
            <person name="de Groot N.N."/>
        </authorList>
    </citation>
    <scope>NUCLEOTIDE SEQUENCE [LARGE SCALE GENOMIC DNA]</scope>
    <source>
        <strain evidence="2 3">DSM 5885</strain>
    </source>
</reference>
<dbReference type="InterPro" id="IPR011008">
    <property type="entry name" value="Dimeric_a/b-barrel"/>
</dbReference>
<evidence type="ECO:0000259" key="1">
    <source>
        <dbReference type="PROSITE" id="PS51725"/>
    </source>
</evidence>
<dbReference type="InterPro" id="IPR050744">
    <property type="entry name" value="AI-2_Isomerase_LsrG"/>
</dbReference>
<dbReference type="EMBL" id="FNCY01000018">
    <property type="protein sequence ID" value="SDI41510.1"/>
    <property type="molecule type" value="Genomic_DNA"/>
</dbReference>
<gene>
    <name evidence="2" type="ORF">SAMN05660652_03394</name>
</gene>
<keyword evidence="3" id="KW-1185">Reference proteome</keyword>
<dbReference type="OrthoDB" id="9812192at2"/>
<dbReference type="AlphaFoldDB" id="A0A1G8KF58"/>
<evidence type="ECO:0000313" key="2">
    <source>
        <dbReference type="EMBL" id="SDI41510.1"/>
    </source>
</evidence>
<feature type="domain" description="ABM" evidence="1">
    <location>
        <begin position="15"/>
        <end position="112"/>
    </location>
</feature>
<protein>
    <submittedName>
        <fullName evidence="2">Quinol monooxygenase YgiN</fullName>
    </submittedName>
</protein>
<accession>A0A1G8KF58</accession>
<dbReference type="PROSITE" id="PS51725">
    <property type="entry name" value="ABM"/>
    <property type="match status" value="1"/>
</dbReference>
<dbReference type="Gene3D" id="3.30.70.100">
    <property type="match status" value="1"/>
</dbReference>
<evidence type="ECO:0000313" key="3">
    <source>
        <dbReference type="Proteomes" id="UP000198607"/>
    </source>
</evidence>
<name>A0A1G8KF58_9RHOO</name>
<sequence>MNADALECRPLGAGYVVIAEFEVIPDRLCDFIALAQGFADECIESESGCWQFDVVRIESSPSAILFYEVYDGIGAFDEHRQTSHLARFKKAFKKMIVAERPLRLGSRGHSAT</sequence>
<proteinExistence type="predicted"/>
<dbReference type="Pfam" id="PF03992">
    <property type="entry name" value="ABM"/>
    <property type="match status" value="1"/>
</dbReference>
<keyword evidence="2" id="KW-0560">Oxidoreductase</keyword>
<organism evidence="2 3">
    <name type="scientific">Propionivibrio dicarboxylicus</name>
    <dbReference type="NCBI Taxonomy" id="83767"/>
    <lineage>
        <taxon>Bacteria</taxon>
        <taxon>Pseudomonadati</taxon>
        <taxon>Pseudomonadota</taxon>
        <taxon>Betaproteobacteria</taxon>
        <taxon>Rhodocyclales</taxon>
        <taxon>Rhodocyclaceae</taxon>
        <taxon>Propionivibrio</taxon>
    </lineage>
</organism>
<dbReference type="GO" id="GO:0004497">
    <property type="term" value="F:monooxygenase activity"/>
    <property type="evidence" value="ECO:0007669"/>
    <property type="project" value="UniProtKB-KW"/>
</dbReference>
<dbReference type="Proteomes" id="UP000198607">
    <property type="component" value="Unassembled WGS sequence"/>
</dbReference>
<dbReference type="STRING" id="83767.SAMN05660652_03394"/>
<dbReference type="GO" id="GO:0005829">
    <property type="term" value="C:cytosol"/>
    <property type="evidence" value="ECO:0007669"/>
    <property type="project" value="TreeGrafter"/>
</dbReference>